<dbReference type="Pfam" id="PF16344">
    <property type="entry name" value="FecR_C"/>
    <property type="match status" value="1"/>
</dbReference>
<feature type="transmembrane region" description="Helical" evidence="1">
    <location>
        <begin position="84"/>
        <end position="105"/>
    </location>
</feature>
<dbReference type="Proteomes" id="UP000199310">
    <property type="component" value="Unassembled WGS sequence"/>
</dbReference>
<dbReference type="AlphaFoldDB" id="A0A1I0S8U6"/>
<keyword evidence="1" id="KW-1133">Transmembrane helix</keyword>
<keyword evidence="1" id="KW-0812">Transmembrane</keyword>
<name>A0A1I0S8U6_9BACT</name>
<dbReference type="InterPro" id="IPR012373">
    <property type="entry name" value="Ferrdict_sens_TM"/>
</dbReference>
<dbReference type="Pfam" id="PF04773">
    <property type="entry name" value="FecR"/>
    <property type="match status" value="1"/>
</dbReference>
<dbReference type="InterPro" id="IPR006860">
    <property type="entry name" value="FecR"/>
</dbReference>
<gene>
    <name evidence="4" type="ORF">SAMN04488122_4196</name>
</gene>
<keyword evidence="1" id="KW-0472">Membrane</keyword>
<dbReference type="OrthoDB" id="934696at2"/>
<evidence type="ECO:0000259" key="2">
    <source>
        <dbReference type="Pfam" id="PF04773"/>
    </source>
</evidence>
<dbReference type="STRING" id="29529.SAMN04488122_4196"/>
<dbReference type="GO" id="GO:0016989">
    <property type="term" value="F:sigma factor antagonist activity"/>
    <property type="evidence" value="ECO:0007669"/>
    <property type="project" value="TreeGrafter"/>
</dbReference>
<dbReference type="Gene3D" id="2.60.120.1440">
    <property type="match status" value="1"/>
</dbReference>
<dbReference type="EMBL" id="FOJG01000002">
    <property type="protein sequence ID" value="SEW51297.1"/>
    <property type="molecule type" value="Genomic_DNA"/>
</dbReference>
<dbReference type="Gene3D" id="3.55.50.30">
    <property type="match status" value="1"/>
</dbReference>
<evidence type="ECO:0000256" key="1">
    <source>
        <dbReference type="SAM" id="Phobius"/>
    </source>
</evidence>
<reference evidence="5" key="1">
    <citation type="submission" date="2016-10" db="EMBL/GenBank/DDBJ databases">
        <authorList>
            <person name="Varghese N."/>
            <person name="Submissions S."/>
        </authorList>
    </citation>
    <scope>NUCLEOTIDE SEQUENCE [LARGE SCALE GENOMIC DNA]</scope>
    <source>
        <strain evidence="5">DSM 3695</strain>
    </source>
</reference>
<feature type="domain" description="Protein FecR C-terminal" evidence="3">
    <location>
        <begin position="274"/>
        <end position="343"/>
    </location>
</feature>
<evidence type="ECO:0000259" key="3">
    <source>
        <dbReference type="Pfam" id="PF16344"/>
    </source>
</evidence>
<evidence type="ECO:0000313" key="5">
    <source>
        <dbReference type="Proteomes" id="UP000199310"/>
    </source>
</evidence>
<protein>
    <submittedName>
        <fullName evidence="4">Ferric-dicitrate binding protein FerR, regulates iron transport through sigma-19</fullName>
    </submittedName>
</protein>
<keyword evidence="5" id="KW-1185">Reference proteome</keyword>
<proteinExistence type="predicted"/>
<dbReference type="PIRSF" id="PIRSF018266">
    <property type="entry name" value="FecR"/>
    <property type="match status" value="1"/>
</dbReference>
<dbReference type="InterPro" id="IPR032508">
    <property type="entry name" value="FecR_C"/>
</dbReference>
<evidence type="ECO:0000313" key="4">
    <source>
        <dbReference type="EMBL" id="SEW51297.1"/>
    </source>
</evidence>
<sequence length="344" mass="38753">MGHYDAMNITSELLAKFFDKRCTPAEAAVVSDYLKSNPDVLNEYLSEAEWEEVRATKVLPASFWDNAWEEIQQRKEQPGGRLIWLKRTAVAASVALLLGAGYMVWINNTTHDKKIVEHKATHHRIENTSETAMQLVLPDSSRVALSPASVLDYEEPFGNSRPVFLTGAAVFTVTKNDKKPFTVYSGVLATTVLGTTFRVEAFQADNTIRVKLLEGKVVVRAADSTTTLKGNYFLSPGEELRYNKQLMTASMIRKIIPVNETYLRERNDAVGNWYMFNKASLATVFDQLSQMYGVPVIYNKTQLNDLYFVGKFEKTDSLKNILQTIGQLNNLKVEPMKNGGYIIK</sequence>
<organism evidence="4 5">
    <name type="scientific">Chitinophaga arvensicola</name>
    <dbReference type="NCBI Taxonomy" id="29529"/>
    <lineage>
        <taxon>Bacteria</taxon>
        <taxon>Pseudomonadati</taxon>
        <taxon>Bacteroidota</taxon>
        <taxon>Chitinophagia</taxon>
        <taxon>Chitinophagales</taxon>
        <taxon>Chitinophagaceae</taxon>
        <taxon>Chitinophaga</taxon>
    </lineage>
</organism>
<feature type="domain" description="FecR protein" evidence="2">
    <location>
        <begin position="128"/>
        <end position="217"/>
    </location>
</feature>
<dbReference type="PANTHER" id="PTHR30273">
    <property type="entry name" value="PERIPLASMIC SIGNAL SENSOR AND SIGMA FACTOR ACTIVATOR FECR-RELATED"/>
    <property type="match status" value="1"/>
</dbReference>
<accession>A0A1I0S8U6</accession>
<dbReference type="PANTHER" id="PTHR30273:SF2">
    <property type="entry name" value="PROTEIN FECR"/>
    <property type="match status" value="1"/>
</dbReference>